<feature type="active site" description="Proton acceptor" evidence="6">
    <location>
        <position position="55"/>
    </location>
</feature>
<comment type="similarity">
    <text evidence="6">Belongs to the NAD kinase family.</text>
</comment>
<dbReference type="RefSeq" id="WP_073378517.1">
    <property type="nucleotide sequence ID" value="NZ_FQXS01000030.1"/>
</dbReference>
<comment type="subcellular location">
    <subcellularLocation>
        <location evidence="6">Cytoplasm</location>
    </subcellularLocation>
</comment>
<evidence type="ECO:0000256" key="2">
    <source>
        <dbReference type="ARBA" id="ARBA00022777"/>
    </source>
</evidence>
<keyword evidence="6" id="KW-0547">Nucleotide-binding</keyword>
<dbReference type="Gene3D" id="3.40.50.10330">
    <property type="entry name" value="Probable inorganic polyphosphate/atp-NAD kinase, domain 1"/>
    <property type="match status" value="1"/>
</dbReference>
<organism evidence="7 8">
    <name type="scientific">Desulfofustis glycolicus DSM 9705</name>
    <dbReference type="NCBI Taxonomy" id="1121409"/>
    <lineage>
        <taxon>Bacteria</taxon>
        <taxon>Pseudomonadati</taxon>
        <taxon>Thermodesulfobacteriota</taxon>
        <taxon>Desulfobulbia</taxon>
        <taxon>Desulfobulbales</taxon>
        <taxon>Desulfocapsaceae</taxon>
        <taxon>Desulfofustis</taxon>
    </lineage>
</organism>
<dbReference type="GO" id="GO:0051287">
    <property type="term" value="F:NAD binding"/>
    <property type="evidence" value="ECO:0007669"/>
    <property type="project" value="UniProtKB-ARBA"/>
</dbReference>
<dbReference type="GO" id="GO:0006741">
    <property type="term" value="P:NADP+ biosynthetic process"/>
    <property type="evidence" value="ECO:0007669"/>
    <property type="project" value="UniProtKB-UniRule"/>
</dbReference>
<keyword evidence="8" id="KW-1185">Reference proteome</keyword>
<keyword evidence="4 6" id="KW-0520">NAD</keyword>
<feature type="binding site" evidence="6">
    <location>
        <begin position="129"/>
        <end position="130"/>
    </location>
    <ligand>
        <name>NAD(+)</name>
        <dbReference type="ChEBI" id="CHEBI:57540"/>
    </ligand>
</feature>
<comment type="catalytic activity">
    <reaction evidence="5 6">
        <text>NAD(+) + ATP = ADP + NADP(+) + H(+)</text>
        <dbReference type="Rhea" id="RHEA:18629"/>
        <dbReference type="ChEBI" id="CHEBI:15378"/>
        <dbReference type="ChEBI" id="CHEBI:30616"/>
        <dbReference type="ChEBI" id="CHEBI:57540"/>
        <dbReference type="ChEBI" id="CHEBI:58349"/>
        <dbReference type="ChEBI" id="CHEBI:456216"/>
        <dbReference type="EC" id="2.7.1.23"/>
    </reaction>
</comment>
<keyword evidence="1 6" id="KW-0808">Transferase</keyword>
<dbReference type="SUPFAM" id="SSF111331">
    <property type="entry name" value="NAD kinase/diacylglycerol kinase-like"/>
    <property type="match status" value="1"/>
</dbReference>
<dbReference type="AlphaFoldDB" id="A0A1M5Y9M9"/>
<evidence type="ECO:0000313" key="7">
    <source>
        <dbReference type="EMBL" id="SHI08538.1"/>
    </source>
</evidence>
<keyword evidence="6" id="KW-0963">Cytoplasm</keyword>
<evidence type="ECO:0000256" key="3">
    <source>
        <dbReference type="ARBA" id="ARBA00022857"/>
    </source>
</evidence>
<feature type="binding site" evidence="6">
    <location>
        <position position="231"/>
    </location>
    <ligand>
        <name>NAD(+)</name>
        <dbReference type="ChEBI" id="CHEBI:57540"/>
    </ligand>
</feature>
<dbReference type="GO" id="GO:0046872">
    <property type="term" value="F:metal ion binding"/>
    <property type="evidence" value="ECO:0007669"/>
    <property type="project" value="UniProtKB-UniRule"/>
</dbReference>
<feature type="binding site" evidence="6">
    <location>
        <begin position="170"/>
        <end position="175"/>
    </location>
    <ligand>
        <name>NAD(+)</name>
        <dbReference type="ChEBI" id="CHEBI:57540"/>
    </ligand>
</feature>
<protein>
    <recommendedName>
        <fullName evidence="6">NAD kinase</fullName>
        <ecNumber evidence="6">2.7.1.23</ecNumber>
    </recommendedName>
    <alternativeName>
        <fullName evidence="6">ATP-dependent NAD kinase</fullName>
    </alternativeName>
</protein>
<evidence type="ECO:0000256" key="6">
    <source>
        <dbReference type="HAMAP-Rule" id="MF_00361"/>
    </source>
</evidence>
<proteinExistence type="inferred from homology"/>
<dbReference type="HAMAP" id="MF_00361">
    <property type="entry name" value="NAD_kinase"/>
    <property type="match status" value="1"/>
</dbReference>
<evidence type="ECO:0000256" key="1">
    <source>
        <dbReference type="ARBA" id="ARBA00022679"/>
    </source>
</evidence>
<comment type="caution">
    <text evidence="6">Lacks conserved residue(s) required for the propagation of feature annotation.</text>
</comment>
<name>A0A1M5Y9M9_9BACT</name>
<dbReference type="GO" id="GO:0005737">
    <property type="term" value="C:cytoplasm"/>
    <property type="evidence" value="ECO:0007669"/>
    <property type="project" value="UniProtKB-SubCell"/>
</dbReference>
<evidence type="ECO:0000256" key="4">
    <source>
        <dbReference type="ARBA" id="ARBA00023027"/>
    </source>
</evidence>
<dbReference type="OrthoDB" id="9774737at2"/>
<dbReference type="InterPro" id="IPR017437">
    <property type="entry name" value="ATP-NAD_kinase_PpnK-typ_C"/>
</dbReference>
<dbReference type="EMBL" id="FQXS01000030">
    <property type="protein sequence ID" value="SHI08538.1"/>
    <property type="molecule type" value="Genomic_DNA"/>
</dbReference>
<dbReference type="EC" id="2.7.1.23" evidence="6"/>
<dbReference type="InterPro" id="IPR017438">
    <property type="entry name" value="ATP-NAD_kinase_N"/>
</dbReference>
<dbReference type="GO" id="GO:0003951">
    <property type="term" value="F:NAD+ kinase activity"/>
    <property type="evidence" value="ECO:0007669"/>
    <property type="project" value="UniProtKB-UniRule"/>
</dbReference>
<dbReference type="InterPro" id="IPR016064">
    <property type="entry name" value="NAD/diacylglycerol_kinase_sf"/>
</dbReference>
<feature type="binding site" evidence="6">
    <location>
        <position position="60"/>
    </location>
    <ligand>
        <name>NAD(+)</name>
        <dbReference type="ChEBI" id="CHEBI:57540"/>
    </ligand>
</feature>
<dbReference type="GO" id="GO:0019674">
    <property type="term" value="P:NAD+ metabolic process"/>
    <property type="evidence" value="ECO:0007669"/>
    <property type="project" value="InterPro"/>
</dbReference>
<feature type="binding site" evidence="6">
    <location>
        <position position="159"/>
    </location>
    <ligand>
        <name>NAD(+)</name>
        <dbReference type="ChEBI" id="CHEBI:57540"/>
    </ligand>
</feature>
<keyword evidence="6" id="KW-0067">ATP-binding</keyword>
<comment type="cofactor">
    <cofactor evidence="6">
        <name>a divalent metal cation</name>
        <dbReference type="ChEBI" id="CHEBI:60240"/>
    </cofactor>
</comment>
<accession>A0A1M5Y9M9</accession>
<dbReference type="Proteomes" id="UP000184139">
    <property type="component" value="Unassembled WGS sequence"/>
</dbReference>
<dbReference type="PANTHER" id="PTHR20275">
    <property type="entry name" value="NAD KINASE"/>
    <property type="match status" value="1"/>
</dbReference>
<sequence>MTLQIKRAGIIAKKDDRQAADYARHLRRWLEQRGIETVLDELSADLHLLIILGGDGTLLHVAETAARHDIPVIGINLGNLGFLTELTQEESESALAAIISGPAAMERRMMLKARLLESGRQHDYRHALNDIVISKNAIDRLLHLATKADGNPITTYQSDGLIFSTPTGSTAYNLSAGGPLVHPELETILVTPICPFMLSSRPTIVPPEMTITSEFLADDLGSRAKVIIDGQRVWDMKPGDVLEVSTSEYALRLISSTKRDYFSILRNKLKWGAR</sequence>
<feature type="binding site" evidence="6">
    <location>
        <begin position="55"/>
        <end position="56"/>
    </location>
    <ligand>
        <name>NAD(+)</name>
        <dbReference type="ChEBI" id="CHEBI:57540"/>
    </ligand>
</feature>
<gene>
    <name evidence="6" type="primary">nadK</name>
    <name evidence="7" type="ORF">SAMN02745124_03761</name>
</gene>
<evidence type="ECO:0000256" key="5">
    <source>
        <dbReference type="ARBA" id="ARBA00047925"/>
    </source>
</evidence>
<keyword evidence="3 6" id="KW-0521">NADP</keyword>
<dbReference type="Pfam" id="PF20143">
    <property type="entry name" value="NAD_kinase_C"/>
    <property type="match status" value="1"/>
</dbReference>
<reference evidence="7 8" key="1">
    <citation type="submission" date="2016-11" db="EMBL/GenBank/DDBJ databases">
        <authorList>
            <person name="Jaros S."/>
            <person name="Januszkiewicz K."/>
            <person name="Wedrychowicz H."/>
        </authorList>
    </citation>
    <scope>NUCLEOTIDE SEQUENCE [LARGE SCALE GENOMIC DNA]</scope>
    <source>
        <strain evidence="7 8">DSM 9705</strain>
    </source>
</reference>
<dbReference type="Gene3D" id="2.60.200.30">
    <property type="entry name" value="Probable inorganic polyphosphate/atp-NAD kinase, domain 2"/>
    <property type="match status" value="1"/>
</dbReference>
<dbReference type="PANTHER" id="PTHR20275:SF0">
    <property type="entry name" value="NAD KINASE"/>
    <property type="match status" value="1"/>
</dbReference>
<keyword evidence="2 6" id="KW-0418">Kinase</keyword>
<comment type="function">
    <text evidence="6">Involved in the regulation of the intracellular balance of NAD and NADP, and is a key enzyme in the biosynthesis of NADP. Catalyzes specifically the phosphorylation on 2'-hydroxyl of the adenosine moiety of NAD to yield NADP.</text>
</comment>
<evidence type="ECO:0000313" key="8">
    <source>
        <dbReference type="Proteomes" id="UP000184139"/>
    </source>
</evidence>
<dbReference type="InterPro" id="IPR002504">
    <property type="entry name" value="NADK"/>
</dbReference>
<dbReference type="GO" id="GO:0005524">
    <property type="term" value="F:ATP binding"/>
    <property type="evidence" value="ECO:0007669"/>
    <property type="project" value="UniProtKB-KW"/>
</dbReference>
<dbReference type="STRING" id="1121409.SAMN02745124_03761"/>
<feature type="binding site" evidence="6">
    <location>
        <position position="140"/>
    </location>
    <ligand>
        <name>NAD(+)</name>
        <dbReference type="ChEBI" id="CHEBI:57540"/>
    </ligand>
</feature>
<dbReference type="Pfam" id="PF01513">
    <property type="entry name" value="NAD_kinase"/>
    <property type="match status" value="1"/>
</dbReference>